<evidence type="ECO:0000259" key="1">
    <source>
        <dbReference type="Pfam" id="PF08878"/>
    </source>
</evidence>
<name>A0ABC8CIP4_CORST</name>
<dbReference type="RefSeq" id="WP_049063634.1">
    <property type="nucleotide sequence ID" value="NZ_CAXOII010000015.1"/>
</dbReference>
<accession>A0ABC8CIP4</accession>
<proteinExistence type="predicted"/>
<dbReference type="Pfam" id="PF08878">
    <property type="entry name" value="HamA"/>
    <property type="match status" value="1"/>
</dbReference>
<evidence type="ECO:0000313" key="3">
    <source>
        <dbReference type="Proteomes" id="UP000231994"/>
    </source>
</evidence>
<dbReference type="AlphaFoldDB" id="A0ABC8CIP4"/>
<protein>
    <submittedName>
        <fullName evidence="2">DUF1837 domain-containing protein</fullName>
    </submittedName>
</protein>
<reference evidence="2 3" key="1">
    <citation type="submission" date="2017-11" db="EMBL/GenBank/DDBJ databases">
        <title>Whole genome sequencing of cultured pathogen.</title>
        <authorList>
            <person name="Hoffmann M."/>
            <person name="Sanchez M."/>
            <person name="Timme R."/>
            <person name="Nudel K."/>
            <person name="Bry L."/>
        </authorList>
    </citation>
    <scope>NUCLEOTIDE SEQUENCE [LARGE SCALE GENOMIC DNA]</scope>
    <source>
        <strain evidence="2 3">216</strain>
    </source>
</reference>
<dbReference type="InterPro" id="IPR014976">
    <property type="entry name" value="AbpA_HamA_C"/>
</dbReference>
<evidence type="ECO:0000313" key="2">
    <source>
        <dbReference type="EMBL" id="ATZ08376.1"/>
    </source>
</evidence>
<dbReference type="EMBL" id="CP024932">
    <property type="protein sequence ID" value="ATZ08376.1"/>
    <property type="molecule type" value="Genomic_DNA"/>
</dbReference>
<organism evidence="2 3">
    <name type="scientific">Corynebacterium striatum</name>
    <dbReference type="NCBI Taxonomy" id="43770"/>
    <lineage>
        <taxon>Bacteria</taxon>
        <taxon>Bacillati</taxon>
        <taxon>Actinomycetota</taxon>
        <taxon>Actinomycetes</taxon>
        <taxon>Mycobacteriales</taxon>
        <taxon>Corynebacteriaceae</taxon>
        <taxon>Corynebacterium</taxon>
    </lineage>
</organism>
<feature type="domain" description="Anti-bacteriophage protein A/HamA C-terminal" evidence="1">
    <location>
        <begin position="35"/>
        <end position="290"/>
    </location>
</feature>
<sequence>MSKTNQPLDLDLTIVNRDEFLGLFYEPVDFCVNRRTKCKLSVMKIENGNFILDQLYDAVADASLSYVLSRKELNKFLRDPKFAMSVTNKVRAKFQSPNDTNGEGGEVLLYALLEAVTGAPKLLSKMGLKTSNEMPVFGSDGLHILKTDEKNYQLIFGESKMYGDLGRAISNAFESMHEASMNNFINDMTLVAPQLMRESVSEQQLDYLEKLLIPPLGAGMSPPKQAFGVFVAFDIDVDDYELEEHSDDEIETEFLARAKAAMESKIPLITNKIRQFGFGAVPFHIFAIPFLKRTVNGQQTGAAVSRKAMQRRLRFGYISENEDVA</sequence>
<gene>
    <name evidence="2" type="ORF">A9D01_05935</name>
</gene>
<dbReference type="Proteomes" id="UP000231994">
    <property type="component" value="Chromosome"/>
</dbReference>